<organism evidence="1">
    <name type="scientific">Eutreptiella gymnastica</name>
    <dbReference type="NCBI Taxonomy" id="73025"/>
    <lineage>
        <taxon>Eukaryota</taxon>
        <taxon>Discoba</taxon>
        <taxon>Euglenozoa</taxon>
        <taxon>Euglenida</taxon>
        <taxon>Spirocuta</taxon>
        <taxon>Euglenophyceae</taxon>
        <taxon>Eutreptiales</taxon>
        <taxon>Eutreptiaceae</taxon>
        <taxon>Eutreptiella</taxon>
    </lineage>
</organism>
<sequence>MCPSLHLGSSPQSCHNAVLTAKGCGHPTCPRFPLHPCSAWLSPPNNLVAAAPLYPPAVPCQHARVQTTRRGVSATPGHAIWRYHFLVVYDKQVFSVTWGWVEVCGQGLSKNAPLGEVGPGLVRIMQLTCLHQ</sequence>
<dbReference type="EMBL" id="HBJA01054830">
    <property type="protein sequence ID" value="CAE0808332.1"/>
    <property type="molecule type" value="Transcribed_RNA"/>
</dbReference>
<proteinExistence type="predicted"/>
<protein>
    <submittedName>
        <fullName evidence="1">Uncharacterized protein</fullName>
    </submittedName>
</protein>
<evidence type="ECO:0000313" key="1">
    <source>
        <dbReference type="EMBL" id="CAE0808332.1"/>
    </source>
</evidence>
<reference evidence="1" key="1">
    <citation type="submission" date="2021-01" db="EMBL/GenBank/DDBJ databases">
        <authorList>
            <person name="Corre E."/>
            <person name="Pelletier E."/>
            <person name="Niang G."/>
            <person name="Scheremetjew M."/>
            <person name="Finn R."/>
            <person name="Kale V."/>
            <person name="Holt S."/>
            <person name="Cochrane G."/>
            <person name="Meng A."/>
            <person name="Brown T."/>
            <person name="Cohen L."/>
        </authorList>
    </citation>
    <scope>NUCLEOTIDE SEQUENCE</scope>
    <source>
        <strain evidence="1">CCMP1594</strain>
    </source>
</reference>
<gene>
    <name evidence="1" type="ORF">EGYM00163_LOCUS19462</name>
</gene>
<dbReference type="AlphaFoldDB" id="A0A7S4CW42"/>
<name>A0A7S4CW42_9EUGL</name>
<accession>A0A7S4CW42</accession>